<gene>
    <name evidence="1" type="ORF">GCM10011574_22950</name>
</gene>
<dbReference type="AlphaFoldDB" id="A0A8H9LAN3"/>
<sequence>MCLRDGLRSGDVFVPGSRRYADPATYLYTPEQWSPRRSEYCRLVGKPPTAADALEQGKEELHAALKRLRGANTTTAT</sequence>
<name>A0A8H9LAN3_9ACTN</name>
<accession>A0A8H9LAN3</accession>
<protein>
    <submittedName>
        <fullName evidence="1">Uncharacterized protein</fullName>
    </submittedName>
</protein>
<dbReference type="Proteomes" id="UP000653480">
    <property type="component" value="Unassembled WGS sequence"/>
</dbReference>
<dbReference type="RefSeq" id="WP_142571066.1">
    <property type="nucleotide sequence ID" value="NZ_BMMN01000003.1"/>
</dbReference>
<keyword evidence="2" id="KW-1185">Reference proteome</keyword>
<organism evidence="1 2">
    <name type="scientific">Microbispora bryophytorum</name>
    <dbReference type="NCBI Taxonomy" id="1460882"/>
    <lineage>
        <taxon>Bacteria</taxon>
        <taxon>Bacillati</taxon>
        <taxon>Actinomycetota</taxon>
        <taxon>Actinomycetes</taxon>
        <taxon>Streptosporangiales</taxon>
        <taxon>Streptosporangiaceae</taxon>
        <taxon>Microbispora</taxon>
    </lineage>
</organism>
<reference evidence="1" key="1">
    <citation type="journal article" date="2014" name="Int. J. Syst. Evol. Microbiol.">
        <title>Complete genome sequence of Corynebacterium casei LMG S-19264T (=DSM 44701T), isolated from a smear-ripened cheese.</title>
        <authorList>
            <consortium name="US DOE Joint Genome Institute (JGI-PGF)"/>
            <person name="Walter F."/>
            <person name="Albersmeier A."/>
            <person name="Kalinowski J."/>
            <person name="Ruckert C."/>
        </authorList>
    </citation>
    <scope>NUCLEOTIDE SEQUENCE</scope>
    <source>
        <strain evidence="1">CGMCC 4.7138</strain>
    </source>
</reference>
<dbReference type="OrthoDB" id="4337906at2"/>
<evidence type="ECO:0000313" key="1">
    <source>
        <dbReference type="EMBL" id="GGO08437.1"/>
    </source>
</evidence>
<evidence type="ECO:0000313" key="2">
    <source>
        <dbReference type="Proteomes" id="UP000653480"/>
    </source>
</evidence>
<comment type="caution">
    <text evidence="1">The sequence shown here is derived from an EMBL/GenBank/DDBJ whole genome shotgun (WGS) entry which is preliminary data.</text>
</comment>
<proteinExistence type="predicted"/>
<reference evidence="1" key="2">
    <citation type="submission" date="2020-09" db="EMBL/GenBank/DDBJ databases">
        <authorList>
            <person name="Sun Q."/>
            <person name="Zhou Y."/>
        </authorList>
    </citation>
    <scope>NUCLEOTIDE SEQUENCE</scope>
    <source>
        <strain evidence="1">CGMCC 4.7138</strain>
    </source>
</reference>
<dbReference type="EMBL" id="BMMN01000003">
    <property type="protein sequence ID" value="GGO08437.1"/>
    <property type="molecule type" value="Genomic_DNA"/>
</dbReference>